<dbReference type="Proteomes" id="UP000183868">
    <property type="component" value="Chromosome"/>
</dbReference>
<dbReference type="AlphaFoldDB" id="H1XUP7"/>
<reference evidence="3 6" key="2">
    <citation type="submission" date="2016-11" db="EMBL/GenBank/DDBJ databases">
        <title>Genomic analysis of Caldithrix abyssi and proposal of a novel bacterial phylum Caldithrichaeota.</title>
        <authorList>
            <person name="Kublanov I."/>
            <person name="Sigalova O."/>
            <person name="Gavrilov S."/>
            <person name="Lebedinsky A."/>
            <person name="Ivanova N."/>
            <person name="Daum C."/>
            <person name="Reddy T."/>
            <person name="Klenk H.P."/>
            <person name="Goker M."/>
            <person name="Reva O."/>
            <person name="Miroshnichenko M."/>
            <person name="Kyprides N."/>
            <person name="Woyke T."/>
            <person name="Gelfand M."/>
        </authorList>
    </citation>
    <scope>NUCLEOTIDE SEQUENCE [LARGE SCALE GENOMIC DNA]</scope>
    <source>
        <strain evidence="3 6">LF13</strain>
    </source>
</reference>
<sequence length="121" mass="13895">MPLSQVNDRFPRLKLEKPLETRDMAKYIAERSTLSPPDIIAVIYALSDVLLYNLSIARPVRLEGIGIFRPSIKLDGTLQIRFKADKSLVRELNLQKNNLKHKITHRENLGKSLSELEEQSE</sequence>
<dbReference type="SUPFAM" id="SSF47729">
    <property type="entry name" value="IHF-like DNA-binding proteins"/>
    <property type="match status" value="1"/>
</dbReference>
<evidence type="ECO:0000256" key="1">
    <source>
        <dbReference type="ARBA" id="ARBA00023125"/>
    </source>
</evidence>
<dbReference type="InParanoid" id="H1XUP7"/>
<dbReference type="Proteomes" id="UP000004671">
    <property type="component" value="Chromosome"/>
</dbReference>
<evidence type="ECO:0000259" key="2">
    <source>
        <dbReference type="Pfam" id="PF18291"/>
    </source>
</evidence>
<evidence type="ECO:0000313" key="5">
    <source>
        <dbReference type="Proteomes" id="UP000004671"/>
    </source>
</evidence>
<dbReference type="OrthoDB" id="1093305at2"/>
<evidence type="ECO:0000313" key="3">
    <source>
        <dbReference type="EMBL" id="APF16790.1"/>
    </source>
</evidence>
<feature type="domain" description="HU" evidence="2">
    <location>
        <begin position="9"/>
        <end position="78"/>
    </location>
</feature>
<dbReference type="Pfam" id="PF18291">
    <property type="entry name" value="HU-HIG"/>
    <property type="match status" value="1"/>
</dbReference>
<proteinExistence type="predicted"/>
<dbReference type="InterPro" id="IPR041607">
    <property type="entry name" value="HU-HIG"/>
</dbReference>
<keyword evidence="5" id="KW-1185">Reference proteome</keyword>
<protein>
    <recommendedName>
        <fullName evidence="2">HU domain-containing protein</fullName>
    </recommendedName>
</protein>
<organism evidence="4 5">
    <name type="scientific">Caldithrix abyssi DSM 13497</name>
    <dbReference type="NCBI Taxonomy" id="880073"/>
    <lineage>
        <taxon>Bacteria</taxon>
        <taxon>Pseudomonadati</taxon>
        <taxon>Calditrichota</taxon>
        <taxon>Calditrichia</taxon>
        <taxon>Calditrichales</taxon>
        <taxon>Calditrichaceae</taxon>
        <taxon>Caldithrix</taxon>
    </lineage>
</organism>
<keyword evidence="1" id="KW-0238">DNA-binding</keyword>
<dbReference type="PaxDb" id="880073-Calab_0911"/>
<accession>H1XUP7</accession>
<name>H1XUP7_CALAY</name>
<dbReference type="KEGG" id="caby:Cabys_39"/>
<evidence type="ECO:0000313" key="4">
    <source>
        <dbReference type="EMBL" id="EHO40546.1"/>
    </source>
</evidence>
<reference evidence="4 5" key="1">
    <citation type="submission" date="2011-09" db="EMBL/GenBank/DDBJ databases">
        <title>The permanent draft genome of Caldithrix abyssi DSM 13497.</title>
        <authorList>
            <consortium name="US DOE Joint Genome Institute (JGI-PGF)"/>
            <person name="Lucas S."/>
            <person name="Han J."/>
            <person name="Lapidus A."/>
            <person name="Bruce D."/>
            <person name="Goodwin L."/>
            <person name="Pitluck S."/>
            <person name="Peters L."/>
            <person name="Kyrpides N."/>
            <person name="Mavromatis K."/>
            <person name="Ivanova N."/>
            <person name="Mikhailova N."/>
            <person name="Chertkov O."/>
            <person name="Detter J.C."/>
            <person name="Tapia R."/>
            <person name="Han C."/>
            <person name="Land M."/>
            <person name="Hauser L."/>
            <person name="Markowitz V."/>
            <person name="Cheng J.-F."/>
            <person name="Hugenholtz P."/>
            <person name="Woyke T."/>
            <person name="Wu D."/>
            <person name="Spring S."/>
            <person name="Brambilla E."/>
            <person name="Klenk H.-P."/>
            <person name="Eisen J.A."/>
        </authorList>
    </citation>
    <scope>NUCLEOTIDE SEQUENCE [LARGE SCALE GENOMIC DNA]</scope>
    <source>
        <strain evidence="4 5">DSM 13497</strain>
    </source>
</reference>
<dbReference type="EMBL" id="CP018099">
    <property type="protein sequence ID" value="APF16790.1"/>
    <property type="molecule type" value="Genomic_DNA"/>
</dbReference>
<dbReference type="InterPro" id="IPR010992">
    <property type="entry name" value="IHF-like_DNA-bd_dom_sf"/>
</dbReference>
<evidence type="ECO:0000313" key="6">
    <source>
        <dbReference type="Proteomes" id="UP000183868"/>
    </source>
</evidence>
<dbReference type="RefSeq" id="WP_006927552.1">
    <property type="nucleotide sequence ID" value="NZ_CM001402.1"/>
</dbReference>
<dbReference type="GO" id="GO:0003677">
    <property type="term" value="F:DNA binding"/>
    <property type="evidence" value="ECO:0007669"/>
    <property type="project" value="UniProtKB-KW"/>
</dbReference>
<dbReference type="HOGENOM" id="CLU_2033755_0_0_0"/>
<dbReference type="EMBL" id="CM001402">
    <property type="protein sequence ID" value="EHO40546.1"/>
    <property type="molecule type" value="Genomic_DNA"/>
</dbReference>
<gene>
    <name evidence="3" type="ORF">Cabys_39</name>
    <name evidence="4" type="ORF">Calab_0911</name>
</gene>